<dbReference type="InterPro" id="IPR036116">
    <property type="entry name" value="FN3_sf"/>
</dbReference>
<dbReference type="Proteomes" id="UP000291116">
    <property type="component" value="Unassembled WGS sequence"/>
</dbReference>
<gene>
    <name evidence="2" type="ORF">PSNMU_V1.4_AUG-EV-PASAV3_0042320</name>
</gene>
<protein>
    <recommendedName>
        <fullName evidence="1">Fibronectin type-III domain-containing protein</fullName>
    </recommendedName>
</protein>
<dbReference type="AlphaFoldDB" id="A0A448Z5V9"/>
<name>A0A448Z5V9_9STRA</name>
<organism evidence="2 3">
    <name type="scientific">Pseudo-nitzschia multistriata</name>
    <dbReference type="NCBI Taxonomy" id="183589"/>
    <lineage>
        <taxon>Eukaryota</taxon>
        <taxon>Sar</taxon>
        <taxon>Stramenopiles</taxon>
        <taxon>Ochrophyta</taxon>
        <taxon>Bacillariophyta</taxon>
        <taxon>Bacillariophyceae</taxon>
        <taxon>Bacillariophycidae</taxon>
        <taxon>Bacillariales</taxon>
        <taxon>Bacillariaceae</taxon>
        <taxon>Pseudo-nitzschia</taxon>
    </lineage>
</organism>
<accession>A0A448Z5V9</accession>
<evidence type="ECO:0000259" key="1">
    <source>
        <dbReference type="PROSITE" id="PS50853"/>
    </source>
</evidence>
<evidence type="ECO:0000313" key="3">
    <source>
        <dbReference type="Proteomes" id="UP000291116"/>
    </source>
</evidence>
<dbReference type="OrthoDB" id="152385at2759"/>
<dbReference type="InterPro" id="IPR013783">
    <property type="entry name" value="Ig-like_fold"/>
</dbReference>
<keyword evidence="3" id="KW-1185">Reference proteome</keyword>
<dbReference type="PROSITE" id="PS50853">
    <property type="entry name" value="FN3"/>
    <property type="match status" value="1"/>
</dbReference>
<reference evidence="2 3" key="1">
    <citation type="submission" date="2019-01" db="EMBL/GenBank/DDBJ databases">
        <authorList>
            <person name="Ferrante I. M."/>
        </authorList>
    </citation>
    <scope>NUCLEOTIDE SEQUENCE [LARGE SCALE GENOMIC DNA]</scope>
    <source>
        <strain evidence="2 3">B856</strain>
    </source>
</reference>
<feature type="domain" description="Fibronectin type-III" evidence="1">
    <location>
        <begin position="3"/>
        <end position="100"/>
    </location>
</feature>
<dbReference type="Gene3D" id="2.60.40.10">
    <property type="entry name" value="Immunoglobulins"/>
    <property type="match status" value="1"/>
</dbReference>
<dbReference type="EMBL" id="CAACVS010000126">
    <property type="protein sequence ID" value="VEU37413.1"/>
    <property type="molecule type" value="Genomic_DNA"/>
</dbReference>
<dbReference type="InterPro" id="IPR003961">
    <property type="entry name" value="FN3_dom"/>
</dbReference>
<dbReference type="SUPFAM" id="SSF49265">
    <property type="entry name" value="Fibronectin type III"/>
    <property type="match status" value="1"/>
</dbReference>
<evidence type="ECO:0000313" key="2">
    <source>
        <dbReference type="EMBL" id="VEU37413.1"/>
    </source>
</evidence>
<sequence length="114" mass="12255">MPTPAGPKLEFLEASETTISIQFKPVSSVGKYELEWKLVEHEWTSPIGKTTVKGEGKLLKAEAVDLDPGMTYCLRAFCLGADGSKGHSAGPELIIDTEQVGCTPKAEKSCCVIQ</sequence>
<proteinExistence type="predicted"/>